<protein>
    <recommendedName>
        <fullName evidence="2">Peptidase M17 leucyl aminopeptidase N-terminal domain-containing protein</fullName>
    </recommendedName>
</protein>
<dbReference type="Proteomes" id="UP001501436">
    <property type="component" value="Unassembled WGS sequence"/>
</dbReference>
<keyword evidence="4" id="KW-1185">Reference proteome</keyword>
<reference evidence="4" key="1">
    <citation type="journal article" date="2019" name="Int. J. Syst. Evol. Microbiol.">
        <title>The Global Catalogue of Microorganisms (GCM) 10K type strain sequencing project: providing services to taxonomists for standard genome sequencing and annotation.</title>
        <authorList>
            <consortium name="The Broad Institute Genomics Platform"/>
            <consortium name="The Broad Institute Genome Sequencing Center for Infectious Disease"/>
            <person name="Wu L."/>
            <person name="Ma J."/>
        </authorList>
    </citation>
    <scope>NUCLEOTIDE SEQUENCE [LARGE SCALE GENOMIC DNA]</scope>
    <source>
        <strain evidence="4">JCM 18283</strain>
    </source>
</reference>
<evidence type="ECO:0000256" key="1">
    <source>
        <dbReference type="SAM" id="SignalP"/>
    </source>
</evidence>
<organism evidence="3 4">
    <name type="scientific">Mucilaginibacter defluvii</name>
    <dbReference type="NCBI Taxonomy" id="1196019"/>
    <lineage>
        <taxon>Bacteria</taxon>
        <taxon>Pseudomonadati</taxon>
        <taxon>Bacteroidota</taxon>
        <taxon>Sphingobacteriia</taxon>
        <taxon>Sphingobacteriales</taxon>
        <taxon>Sphingobacteriaceae</taxon>
        <taxon>Mucilaginibacter</taxon>
    </lineage>
</organism>
<evidence type="ECO:0000313" key="3">
    <source>
        <dbReference type="EMBL" id="GAA4917136.1"/>
    </source>
</evidence>
<feature type="chain" id="PRO_5045637140" description="Peptidase M17 leucyl aminopeptidase N-terminal domain-containing protein" evidence="1">
    <location>
        <begin position="30"/>
        <end position="243"/>
    </location>
</feature>
<gene>
    <name evidence="3" type="ORF">GCM10023313_20940</name>
</gene>
<dbReference type="Pfam" id="PF02789">
    <property type="entry name" value="Peptidase_M17_N"/>
    <property type="match status" value="1"/>
</dbReference>
<dbReference type="SUPFAM" id="SSF52949">
    <property type="entry name" value="Macro domain-like"/>
    <property type="match status" value="1"/>
</dbReference>
<name>A0ABP9FUQ9_9SPHI</name>
<sequence length="243" mass="25856">MENKNKHSLQIGRSLMALALIFRTLTGMAQQTATAVGTSMTWGTVDGIRFTGLVQGPSSTTADLQVACVFEYTEGDIYTAPPALPASLNGLVHLDEALKGQLTEIRKTGRFDGRYLTTFYLDLPPGTIAGKKLLLIGLGDRARFDEAIMTGVGRVAAREALKLGVRNFALATDIKDAGISSKTALVQTNVAKGIVAEYRSQSSLRSRGLTKFQPLSEVFLLAGPAFFIDAGSGITAAIAELTQ</sequence>
<dbReference type="InterPro" id="IPR043472">
    <property type="entry name" value="Macro_dom-like"/>
</dbReference>
<dbReference type="EMBL" id="BAABJI010000002">
    <property type="protein sequence ID" value="GAA4917136.1"/>
    <property type="molecule type" value="Genomic_DNA"/>
</dbReference>
<feature type="domain" description="Peptidase M17 leucyl aminopeptidase N-terminal" evidence="2">
    <location>
        <begin position="92"/>
        <end position="178"/>
    </location>
</feature>
<dbReference type="Gene3D" id="3.40.220.10">
    <property type="entry name" value="Leucine Aminopeptidase, subunit E, domain 1"/>
    <property type="match status" value="1"/>
</dbReference>
<feature type="signal peptide" evidence="1">
    <location>
        <begin position="1"/>
        <end position="29"/>
    </location>
</feature>
<comment type="caution">
    <text evidence="3">The sequence shown here is derived from an EMBL/GenBank/DDBJ whole genome shotgun (WGS) entry which is preliminary data.</text>
</comment>
<accession>A0ABP9FUQ9</accession>
<evidence type="ECO:0000313" key="4">
    <source>
        <dbReference type="Proteomes" id="UP001501436"/>
    </source>
</evidence>
<dbReference type="RefSeq" id="WP_345331145.1">
    <property type="nucleotide sequence ID" value="NZ_BAABJI010000002.1"/>
</dbReference>
<evidence type="ECO:0000259" key="2">
    <source>
        <dbReference type="Pfam" id="PF02789"/>
    </source>
</evidence>
<keyword evidence="1" id="KW-0732">Signal</keyword>
<dbReference type="InterPro" id="IPR008283">
    <property type="entry name" value="Peptidase_M17_N"/>
</dbReference>
<proteinExistence type="predicted"/>